<evidence type="ECO:0000256" key="1">
    <source>
        <dbReference type="ARBA" id="ARBA00004342"/>
    </source>
</evidence>
<evidence type="ECO:0000256" key="5">
    <source>
        <dbReference type="ARBA" id="ARBA00022475"/>
    </source>
</evidence>
<dbReference type="PROSITE" id="PS51329">
    <property type="entry name" value="C_CAP_COFACTOR_C"/>
    <property type="match status" value="1"/>
</dbReference>
<dbReference type="InterPro" id="IPR036223">
    <property type="entry name" value="CAP_C_sf"/>
</dbReference>
<keyword evidence="10" id="KW-0564">Palmitate</keyword>
<name>A0ABD3U291_SINWO</name>
<dbReference type="Proteomes" id="UP001634394">
    <property type="component" value="Unassembled WGS sequence"/>
</dbReference>
<keyword evidence="4 12" id="KW-0343">GTPase activation</keyword>
<dbReference type="GO" id="GO:0005525">
    <property type="term" value="F:GTP binding"/>
    <property type="evidence" value="ECO:0007669"/>
    <property type="project" value="UniProtKB-UniRule"/>
</dbReference>
<evidence type="ECO:0000313" key="16">
    <source>
        <dbReference type="Proteomes" id="UP001634394"/>
    </source>
</evidence>
<feature type="domain" description="C-CAP/cofactor C-like" evidence="14">
    <location>
        <begin position="37"/>
        <end position="192"/>
    </location>
</feature>
<sequence length="363" mass="41644">MSWSFPREEIHTRIESDLFVFPNTTEYRASPSTGRQPSVIRKDRKREVDMKNIMVDGVKNETVGRIPQQINGQQFVIQNCENCNIYVFDHINTVTVDDCINCNIFLGPIKTSIFIRDCKQCRFVLACQQFRTRDCQKIDVFLCCGTQPIIEASSGMKFGCYQYYYPELEDQFKQAGLSVFNNTWSNIHDFSQDPTEAHFSLLPEDAKVEDYVPDPTSELFKNVHIDHMTSKSVVPLTHGTRRKISDQSCLIVFFHDDYSQSKVWQFIKNMGEEHPELILIQTKEVMMQPPDASRVFRTDTYASAVSQGPVIGLEYNGDNSVQCCQEVLSRTGPAQNTFISQSRDVSASQIENFYNFADMQMAV</sequence>
<gene>
    <name evidence="15" type="ORF">ACJMK2_020616</name>
</gene>
<organism evidence="15 16">
    <name type="scientific">Sinanodonta woodiana</name>
    <name type="common">Chinese pond mussel</name>
    <name type="synonym">Anodonta woodiana</name>
    <dbReference type="NCBI Taxonomy" id="1069815"/>
    <lineage>
        <taxon>Eukaryota</taxon>
        <taxon>Metazoa</taxon>
        <taxon>Spiralia</taxon>
        <taxon>Lophotrochozoa</taxon>
        <taxon>Mollusca</taxon>
        <taxon>Bivalvia</taxon>
        <taxon>Autobranchia</taxon>
        <taxon>Heteroconchia</taxon>
        <taxon>Palaeoheterodonta</taxon>
        <taxon>Unionida</taxon>
        <taxon>Unionoidea</taxon>
        <taxon>Unionidae</taxon>
        <taxon>Unioninae</taxon>
        <taxon>Sinanodonta</taxon>
    </lineage>
</organism>
<dbReference type="PANTHER" id="PTHR15440">
    <property type="entry name" value="XRP2 PROTEIN"/>
    <property type="match status" value="1"/>
</dbReference>
<proteinExistence type="inferred from homology"/>
<evidence type="ECO:0000259" key="14">
    <source>
        <dbReference type="PROSITE" id="PS51329"/>
    </source>
</evidence>
<keyword evidence="6" id="KW-0519">Myristate</keyword>
<comment type="function">
    <text evidence="12">Acts as a GTPase-activating protein (GAP) for tubulin in concert with tubulin-specific chaperone C, but does not enhance tubulin heterodimerization.</text>
</comment>
<evidence type="ECO:0000256" key="13">
    <source>
        <dbReference type="PIRSR" id="PIRSR037947-1"/>
    </source>
</evidence>
<dbReference type="PIRSF" id="PIRSF037947">
    <property type="entry name" value="Protein_XRP2"/>
    <property type="match status" value="1"/>
</dbReference>
<dbReference type="EMBL" id="JBJQND010000017">
    <property type="protein sequence ID" value="KAL3842623.1"/>
    <property type="molecule type" value="Genomic_DNA"/>
</dbReference>
<comment type="similarity">
    <text evidence="2 12">Belongs to the TBCC family.</text>
</comment>
<evidence type="ECO:0000256" key="10">
    <source>
        <dbReference type="ARBA" id="ARBA00023139"/>
    </source>
</evidence>
<dbReference type="Gene3D" id="2.160.20.70">
    <property type="match status" value="1"/>
</dbReference>
<reference evidence="15 16" key="1">
    <citation type="submission" date="2024-11" db="EMBL/GenBank/DDBJ databases">
        <title>Chromosome-level genome assembly of the freshwater bivalve Anodonta woodiana.</title>
        <authorList>
            <person name="Chen X."/>
        </authorList>
    </citation>
    <scope>NUCLEOTIDE SEQUENCE [LARGE SCALE GENOMIC DNA]</scope>
    <source>
        <strain evidence="15">MN2024</strain>
        <tissue evidence="15">Gills</tissue>
    </source>
</reference>
<dbReference type="InterPro" id="IPR017901">
    <property type="entry name" value="C-CAP_CF_C-like"/>
</dbReference>
<keyword evidence="11" id="KW-0449">Lipoprotein</keyword>
<dbReference type="InterPro" id="IPR039093">
    <property type="entry name" value="XRP2"/>
</dbReference>
<protein>
    <recommendedName>
        <fullName evidence="3 12">Protein XRP2</fullName>
    </recommendedName>
</protein>
<evidence type="ECO:0000256" key="7">
    <source>
        <dbReference type="ARBA" id="ARBA00022741"/>
    </source>
</evidence>
<keyword evidence="9" id="KW-0472">Membrane</keyword>
<dbReference type="Gene3D" id="3.30.70.141">
    <property type="entry name" value="Nucleoside diphosphate kinase-like domain"/>
    <property type="match status" value="1"/>
</dbReference>
<keyword evidence="7 12" id="KW-0547">Nucleotide-binding</keyword>
<evidence type="ECO:0000256" key="3">
    <source>
        <dbReference type="ARBA" id="ARBA00015771"/>
    </source>
</evidence>
<dbReference type="InterPro" id="IPR006599">
    <property type="entry name" value="CARP_motif"/>
</dbReference>
<evidence type="ECO:0000256" key="9">
    <source>
        <dbReference type="ARBA" id="ARBA00023136"/>
    </source>
</evidence>
<dbReference type="GO" id="GO:0005096">
    <property type="term" value="F:GTPase activator activity"/>
    <property type="evidence" value="ECO:0007669"/>
    <property type="project" value="UniProtKB-UniRule"/>
</dbReference>
<comment type="caution">
    <text evidence="15">The sequence shown here is derived from an EMBL/GenBank/DDBJ whole genome shotgun (WGS) entry which is preliminary data.</text>
</comment>
<dbReference type="InterPro" id="IPR012945">
    <property type="entry name" value="Tubulin-bd_cofactor_C_dom"/>
</dbReference>
<dbReference type="InterPro" id="IPR016098">
    <property type="entry name" value="CAP/MinC_C"/>
</dbReference>
<dbReference type="SUPFAM" id="SSF69340">
    <property type="entry name" value="C-terminal domain of adenylylcyclase associated protein"/>
    <property type="match status" value="1"/>
</dbReference>
<evidence type="ECO:0000256" key="6">
    <source>
        <dbReference type="ARBA" id="ARBA00022707"/>
    </source>
</evidence>
<keyword evidence="8 12" id="KW-0342">GTP-binding</keyword>
<evidence type="ECO:0000313" key="15">
    <source>
        <dbReference type="EMBL" id="KAL3842623.1"/>
    </source>
</evidence>
<dbReference type="InterPro" id="IPR036850">
    <property type="entry name" value="NDK-like_dom_sf"/>
</dbReference>
<comment type="subcellular location">
    <subcellularLocation>
        <location evidence="1">Cell membrane</location>
        <topology evidence="1">Lipid-anchor</topology>
        <orientation evidence="1">Cytoplasmic side</orientation>
    </subcellularLocation>
</comment>
<keyword evidence="16" id="KW-1185">Reference proteome</keyword>
<dbReference type="PANTHER" id="PTHR15440:SF0">
    <property type="entry name" value="PROTEIN XRP2"/>
    <property type="match status" value="1"/>
</dbReference>
<accession>A0ABD3U291</accession>
<evidence type="ECO:0000256" key="2">
    <source>
        <dbReference type="ARBA" id="ARBA00008848"/>
    </source>
</evidence>
<keyword evidence="5" id="KW-1003">Cell membrane</keyword>
<dbReference type="Pfam" id="PF07986">
    <property type="entry name" value="TBCC"/>
    <property type="match status" value="1"/>
</dbReference>
<feature type="binding site" evidence="13">
    <location>
        <begin position="128"/>
        <end position="131"/>
    </location>
    <ligand>
        <name>GTP</name>
        <dbReference type="ChEBI" id="CHEBI:37565"/>
    </ligand>
</feature>
<dbReference type="FunFam" id="2.160.20.70:FF:000004">
    <property type="entry name" value="Protein XRP2"/>
    <property type="match status" value="1"/>
</dbReference>
<evidence type="ECO:0000256" key="11">
    <source>
        <dbReference type="ARBA" id="ARBA00023288"/>
    </source>
</evidence>
<dbReference type="GO" id="GO:0005886">
    <property type="term" value="C:plasma membrane"/>
    <property type="evidence" value="ECO:0007669"/>
    <property type="project" value="UniProtKB-SubCell"/>
</dbReference>
<evidence type="ECO:0000256" key="12">
    <source>
        <dbReference type="PIRNR" id="PIRNR037947"/>
    </source>
</evidence>
<evidence type="ECO:0000256" key="8">
    <source>
        <dbReference type="ARBA" id="ARBA00023134"/>
    </source>
</evidence>
<dbReference type="AlphaFoldDB" id="A0ABD3U291"/>
<evidence type="ECO:0000256" key="4">
    <source>
        <dbReference type="ARBA" id="ARBA00022468"/>
    </source>
</evidence>
<dbReference type="SMART" id="SM00673">
    <property type="entry name" value="CARP"/>
    <property type="match status" value="2"/>
</dbReference>